<reference evidence="1" key="1">
    <citation type="submission" date="2021-01" db="EMBL/GenBank/DDBJ databases">
        <authorList>
            <person name="Kaushik A."/>
        </authorList>
    </citation>
    <scope>NUCLEOTIDE SEQUENCE</scope>
    <source>
        <strain evidence="1">AG1-1C</strain>
    </source>
</reference>
<accession>A0A8H2XNR9</accession>
<dbReference type="AlphaFoldDB" id="A0A8H2XNR9"/>
<comment type="caution">
    <text evidence="1">The sequence shown here is derived from an EMBL/GenBank/DDBJ whole genome shotgun (WGS) entry which is preliminary data.</text>
</comment>
<dbReference type="EMBL" id="CAJMWS010000327">
    <property type="protein sequence ID" value="CAE6431650.1"/>
    <property type="molecule type" value="Genomic_DNA"/>
</dbReference>
<gene>
    <name evidence="1" type="ORF">RDB_LOCUS107883</name>
</gene>
<dbReference type="Proteomes" id="UP000663846">
    <property type="component" value="Unassembled WGS sequence"/>
</dbReference>
<protein>
    <submittedName>
        <fullName evidence="1">Uncharacterized protein</fullName>
    </submittedName>
</protein>
<evidence type="ECO:0000313" key="2">
    <source>
        <dbReference type="Proteomes" id="UP000663846"/>
    </source>
</evidence>
<name>A0A8H2XNR9_9AGAM</name>
<evidence type="ECO:0000313" key="1">
    <source>
        <dbReference type="EMBL" id="CAE6431650.1"/>
    </source>
</evidence>
<sequence>MPRGISGMNPQIAALNFFGESPMPALERFEVEYDGIHHLNIEERWGKIISNKPLFHDSLPTRLKVARLEWVPNPYLFAGSLAEHPQLIGLTHLEIKFPPKLPKLEHINALLAASPMLKVLYFDTRIRRCDHVHPEHQPQLSAGLPKVGLPNVRALGLLFNTSEVSPWWGYSLLLMLDAPNVQSLRLLLERPGCRARAPVDEGFIQHLTKGADKAKPKPLFPLLTSLELTEPRLGPSSRKSLAQELLEAYPNITTLILPLSTQAHLLGIQPWLVPCLKRLVIHAKLASDLRESISERCMAALGLKTVEVLVFGSDKEKVQSEYREALDGLGVDVCFSDLSYRSREILGFEDF</sequence>
<proteinExistence type="predicted"/>
<organism evidence="1 2">
    <name type="scientific">Rhizoctonia solani</name>
    <dbReference type="NCBI Taxonomy" id="456999"/>
    <lineage>
        <taxon>Eukaryota</taxon>
        <taxon>Fungi</taxon>
        <taxon>Dikarya</taxon>
        <taxon>Basidiomycota</taxon>
        <taxon>Agaricomycotina</taxon>
        <taxon>Agaricomycetes</taxon>
        <taxon>Cantharellales</taxon>
        <taxon>Ceratobasidiaceae</taxon>
        <taxon>Rhizoctonia</taxon>
    </lineage>
</organism>